<feature type="transmembrane region" description="Helical" evidence="9">
    <location>
        <begin position="48"/>
        <end position="69"/>
    </location>
</feature>
<feature type="region of interest" description="Disordered" evidence="10">
    <location>
        <begin position="1"/>
        <end position="20"/>
    </location>
</feature>
<comment type="subcellular location">
    <subcellularLocation>
        <location evidence="9">Cell membrane</location>
        <topology evidence="9">Single-pass membrane protein</topology>
    </subcellularLocation>
    <subcellularLocation>
        <location evidence="1">Membrane</location>
    </subcellularLocation>
</comment>
<evidence type="ECO:0000256" key="9">
    <source>
        <dbReference type="HAMAP-Rule" id="MF_00422"/>
    </source>
</evidence>
<dbReference type="PANTHER" id="PTHR33910">
    <property type="entry name" value="PROTEIN TRANSLOCASE SUBUNIT SECE"/>
    <property type="match status" value="1"/>
</dbReference>
<evidence type="ECO:0000256" key="3">
    <source>
        <dbReference type="ARBA" id="ARBA00022475"/>
    </source>
</evidence>
<dbReference type="InterPro" id="IPR001901">
    <property type="entry name" value="Translocase_SecE/Sec61-g"/>
</dbReference>
<dbReference type="Pfam" id="PF00584">
    <property type="entry name" value="SecE"/>
    <property type="match status" value="1"/>
</dbReference>
<keyword evidence="12" id="KW-1185">Reference proteome</keyword>
<comment type="similarity">
    <text evidence="9">Belongs to the SecE/SEC61-gamma family.</text>
</comment>
<gene>
    <name evidence="9 11" type="primary">secE</name>
    <name evidence="11" type="ORF">ACFFF6_17775</name>
</gene>
<evidence type="ECO:0000256" key="4">
    <source>
        <dbReference type="ARBA" id="ARBA00022692"/>
    </source>
</evidence>
<evidence type="ECO:0000313" key="12">
    <source>
        <dbReference type="Proteomes" id="UP001589793"/>
    </source>
</evidence>
<protein>
    <recommendedName>
        <fullName evidence="9">Protein translocase subunit SecE</fullName>
    </recommendedName>
</protein>
<dbReference type="InterPro" id="IPR005807">
    <property type="entry name" value="SecE_bac"/>
</dbReference>
<evidence type="ECO:0000256" key="1">
    <source>
        <dbReference type="ARBA" id="ARBA00004370"/>
    </source>
</evidence>
<evidence type="ECO:0000256" key="10">
    <source>
        <dbReference type="SAM" id="MobiDB-lite"/>
    </source>
</evidence>
<keyword evidence="2 9" id="KW-0813">Transport</keyword>
<dbReference type="InterPro" id="IPR038379">
    <property type="entry name" value="SecE_sf"/>
</dbReference>
<accession>A0ABV6RIL7</accession>
<dbReference type="RefSeq" id="WP_376982839.1">
    <property type="nucleotide sequence ID" value="NZ_JBHLSV010000030.1"/>
</dbReference>
<evidence type="ECO:0000256" key="5">
    <source>
        <dbReference type="ARBA" id="ARBA00022927"/>
    </source>
</evidence>
<dbReference type="Proteomes" id="UP001589793">
    <property type="component" value="Unassembled WGS sequence"/>
</dbReference>
<comment type="caution">
    <text evidence="11">The sequence shown here is derived from an EMBL/GenBank/DDBJ whole genome shotgun (WGS) entry which is preliminary data.</text>
</comment>
<dbReference type="EMBL" id="JBHLSV010000030">
    <property type="protein sequence ID" value="MFC0675803.1"/>
    <property type="molecule type" value="Genomic_DNA"/>
</dbReference>
<organism evidence="11 12">
    <name type="scientific">Brachybacterium hainanense</name>
    <dbReference type="NCBI Taxonomy" id="1541174"/>
    <lineage>
        <taxon>Bacteria</taxon>
        <taxon>Bacillati</taxon>
        <taxon>Actinomycetota</taxon>
        <taxon>Actinomycetes</taxon>
        <taxon>Micrococcales</taxon>
        <taxon>Dermabacteraceae</taxon>
        <taxon>Brachybacterium</taxon>
    </lineage>
</organism>
<evidence type="ECO:0000256" key="6">
    <source>
        <dbReference type="ARBA" id="ARBA00022989"/>
    </source>
</evidence>
<name>A0ABV6RIL7_9MICO</name>
<comment type="function">
    <text evidence="9">Essential subunit of the Sec protein translocation channel SecYEG. Clamps together the 2 halves of SecY. May contact the channel plug during translocation.</text>
</comment>
<sequence length="86" mass="9361">MSASQQHPETAERGPDQGSSNPILAIGLFIRQVIAELKKVVVPTRTELIVYSITVLGFVFAMIILIFGLDYVFGALARIAFVAPDQ</sequence>
<evidence type="ECO:0000256" key="2">
    <source>
        <dbReference type="ARBA" id="ARBA00022448"/>
    </source>
</evidence>
<evidence type="ECO:0000313" key="11">
    <source>
        <dbReference type="EMBL" id="MFC0675803.1"/>
    </source>
</evidence>
<keyword evidence="7 9" id="KW-0811">Translocation</keyword>
<keyword evidence="5 9" id="KW-0653">Protein transport</keyword>
<keyword evidence="6 9" id="KW-1133">Transmembrane helix</keyword>
<reference evidence="11 12" key="1">
    <citation type="submission" date="2024-09" db="EMBL/GenBank/DDBJ databases">
        <authorList>
            <person name="Sun Q."/>
            <person name="Mori K."/>
        </authorList>
    </citation>
    <scope>NUCLEOTIDE SEQUENCE [LARGE SCALE GENOMIC DNA]</scope>
    <source>
        <strain evidence="11 12">CICC 10874</strain>
    </source>
</reference>
<comment type="subunit">
    <text evidence="9">Component of the Sec protein translocase complex. Heterotrimer consisting of SecY, SecE and SecG subunits. The heterotrimers can form oligomers, although 1 heterotrimer is thought to be able to translocate proteins. Interacts with the ribosome. Interacts with SecDF, and other proteins may be involved. Interacts with SecA.</text>
</comment>
<proteinExistence type="inferred from homology"/>
<evidence type="ECO:0000256" key="8">
    <source>
        <dbReference type="ARBA" id="ARBA00023136"/>
    </source>
</evidence>
<keyword evidence="4 9" id="KW-0812">Transmembrane</keyword>
<dbReference type="PANTHER" id="PTHR33910:SF1">
    <property type="entry name" value="PROTEIN TRANSLOCASE SUBUNIT SECE"/>
    <property type="match status" value="1"/>
</dbReference>
<keyword evidence="8 9" id="KW-0472">Membrane</keyword>
<evidence type="ECO:0000256" key="7">
    <source>
        <dbReference type="ARBA" id="ARBA00023010"/>
    </source>
</evidence>
<keyword evidence="3 9" id="KW-1003">Cell membrane</keyword>
<dbReference type="Gene3D" id="1.20.5.1030">
    <property type="entry name" value="Preprotein translocase secy subunit"/>
    <property type="match status" value="1"/>
</dbReference>
<dbReference type="NCBIfam" id="TIGR00964">
    <property type="entry name" value="secE_bact"/>
    <property type="match status" value="1"/>
</dbReference>
<dbReference type="HAMAP" id="MF_00422">
    <property type="entry name" value="SecE"/>
    <property type="match status" value="1"/>
</dbReference>